<gene>
    <name evidence="1" type="ORF">NCTC13193_04215</name>
</gene>
<proteinExistence type="predicted"/>
<name>A0A448T0Z1_SERFO</name>
<dbReference type="EMBL" id="LR134492">
    <property type="protein sequence ID" value="VEI73539.1"/>
    <property type="molecule type" value="Genomic_DNA"/>
</dbReference>
<accession>A0A448T0Z1</accession>
<dbReference type="AlphaFoldDB" id="A0A448T0Z1"/>
<sequence length="186" mass="21596">MALLMTPQQQIIDWLRQDSERMQALCTARRLGLNDWCLGAGFVRNLVWDRLHGFTASTPLNDIDVIHFDSRHSDAERDQMLESRLLEWSTQPWSVKNQARMHLRSHRAPYRDSEDAISYWTEIETAVGARLQADGSIQLVAPFGLQALFNHSITFNPKSNNLAAFEQRVVEKQWLELWPQLKLTPR</sequence>
<evidence type="ECO:0000313" key="1">
    <source>
        <dbReference type="EMBL" id="VEI73539.1"/>
    </source>
</evidence>
<evidence type="ECO:0000313" key="2">
    <source>
        <dbReference type="Proteomes" id="UP000270487"/>
    </source>
</evidence>
<dbReference type="Pfam" id="PF06042">
    <property type="entry name" value="NTP_transf_6"/>
    <property type="match status" value="1"/>
</dbReference>
<dbReference type="PANTHER" id="PTHR39166">
    <property type="entry name" value="BLL1166 PROTEIN"/>
    <property type="match status" value="1"/>
</dbReference>
<dbReference type="Proteomes" id="UP000270487">
    <property type="component" value="Chromosome"/>
</dbReference>
<organism evidence="1 2">
    <name type="scientific">Serratia fonticola</name>
    <dbReference type="NCBI Taxonomy" id="47917"/>
    <lineage>
        <taxon>Bacteria</taxon>
        <taxon>Pseudomonadati</taxon>
        <taxon>Pseudomonadota</taxon>
        <taxon>Gammaproteobacteria</taxon>
        <taxon>Enterobacterales</taxon>
        <taxon>Yersiniaceae</taxon>
        <taxon>Serratia</taxon>
    </lineage>
</organism>
<dbReference type="InterPro" id="IPR009267">
    <property type="entry name" value="NTP_transf_6"/>
</dbReference>
<dbReference type="PANTHER" id="PTHR39166:SF1">
    <property type="entry name" value="BLL1166 PROTEIN"/>
    <property type="match status" value="1"/>
</dbReference>
<protein>
    <submittedName>
        <fullName evidence="1">Uncharacterized protein conserved in bacteria</fullName>
    </submittedName>
</protein>
<reference evidence="1 2" key="1">
    <citation type="submission" date="2018-12" db="EMBL/GenBank/DDBJ databases">
        <authorList>
            <consortium name="Pathogen Informatics"/>
        </authorList>
    </citation>
    <scope>NUCLEOTIDE SEQUENCE [LARGE SCALE GENOMIC DNA]</scope>
    <source>
        <strain evidence="1 2">NCTC13193</strain>
    </source>
</reference>